<evidence type="ECO:0000313" key="3">
    <source>
        <dbReference type="Proteomes" id="UP000049472"/>
    </source>
</evidence>
<keyword evidence="3" id="KW-1185">Reference proteome</keyword>
<protein>
    <submittedName>
        <fullName evidence="1">Uncharacterized protein</fullName>
    </submittedName>
</protein>
<evidence type="ECO:0000313" key="4">
    <source>
        <dbReference type="Proteomes" id="UP000095602"/>
    </source>
</evidence>
<name>A0A0M6WBD9_9FIRM</name>
<sequence>MATHISGRATVAVDAYVFRRAYIKLQMYRYYSK</sequence>
<dbReference type="AlphaFoldDB" id="A0A0M6WBD9"/>
<dbReference type="EMBL" id="CVRQ01000008">
    <property type="protein sequence ID" value="CRL33070.1"/>
    <property type="molecule type" value="Genomic_DNA"/>
</dbReference>
<gene>
    <name evidence="2" type="ORF">ERS852497_00530</name>
    <name evidence="1" type="ORF">T1815_04971</name>
</gene>
<evidence type="ECO:0000313" key="2">
    <source>
        <dbReference type="EMBL" id="CUO70684.1"/>
    </source>
</evidence>
<organism evidence="1 3">
    <name type="scientific">Agathobacter rectalis</name>
    <dbReference type="NCBI Taxonomy" id="39491"/>
    <lineage>
        <taxon>Bacteria</taxon>
        <taxon>Bacillati</taxon>
        <taxon>Bacillota</taxon>
        <taxon>Clostridia</taxon>
        <taxon>Lachnospirales</taxon>
        <taxon>Lachnospiraceae</taxon>
        <taxon>Agathobacter</taxon>
    </lineage>
</organism>
<evidence type="ECO:0000313" key="1">
    <source>
        <dbReference type="EMBL" id="CRL33070.1"/>
    </source>
</evidence>
<reference evidence="3" key="1">
    <citation type="submission" date="2015-05" db="EMBL/GenBank/DDBJ databases">
        <authorList>
            <consortium name="Pathogen Informatics"/>
        </authorList>
    </citation>
    <scope>NUCLEOTIDE SEQUENCE [LARGE SCALE GENOMIC DNA]</scope>
    <source>
        <strain evidence="2 4">2789STDY5834884</strain>
        <strain evidence="3">T1-815</strain>
    </source>
</reference>
<accession>A0A0M6WBD9</accession>
<proteinExistence type="predicted"/>
<dbReference type="Proteomes" id="UP000049472">
    <property type="component" value="Unassembled WGS sequence"/>
</dbReference>
<dbReference type="EMBL" id="CZAJ01000003">
    <property type="protein sequence ID" value="CUO70684.1"/>
    <property type="molecule type" value="Genomic_DNA"/>
</dbReference>
<dbReference type="Proteomes" id="UP000095602">
    <property type="component" value="Unassembled WGS sequence"/>
</dbReference>
<reference evidence="1" key="2">
    <citation type="submission" date="2015-05" db="EMBL/GenBank/DDBJ databases">
        <authorList>
            <person name="Wang D.B."/>
            <person name="Wang M."/>
        </authorList>
    </citation>
    <scope>NUCLEOTIDE SEQUENCE [LARGE SCALE GENOMIC DNA]</scope>
    <source>
        <strain evidence="1">T1-815</strain>
    </source>
</reference>